<evidence type="ECO:0000313" key="7">
    <source>
        <dbReference type="Proteomes" id="UP000265566"/>
    </source>
</evidence>
<dbReference type="SMR" id="Q2HVX2"/>
<dbReference type="EMBL" id="PSQE01000002">
    <property type="protein sequence ID" value="RHN76485.1"/>
    <property type="molecule type" value="Genomic_DNA"/>
</dbReference>
<dbReference type="CDD" id="cd00113">
    <property type="entry name" value="PLAT"/>
    <property type="match status" value="1"/>
</dbReference>
<dbReference type="AlphaFoldDB" id="Q2HVX2"/>
<accession>Q2HVX2</accession>
<reference evidence="5" key="6">
    <citation type="submission" date="2015-04" db="UniProtKB">
        <authorList>
            <consortium name="EnsemblPlants"/>
        </authorList>
    </citation>
    <scope>IDENTIFICATION</scope>
    <source>
        <strain evidence="5">cv. Jemalong A17</strain>
    </source>
</reference>
<reference evidence="7" key="7">
    <citation type="journal article" date="2018" name="Nat. Plants">
        <title>Whole-genome landscape of Medicago truncatula symbiotic genes.</title>
        <authorList>
            <person name="Pecrix Y."/>
            <person name="Staton S.E."/>
            <person name="Sallet E."/>
            <person name="Lelandais-Briere C."/>
            <person name="Moreau S."/>
            <person name="Carrere S."/>
            <person name="Blein T."/>
            <person name="Jardinaud M.F."/>
            <person name="Latrasse D."/>
            <person name="Zouine M."/>
            <person name="Zahm M."/>
            <person name="Kreplak J."/>
            <person name="Mayjonade B."/>
            <person name="Satge C."/>
            <person name="Perez M."/>
            <person name="Cauet S."/>
            <person name="Marande W."/>
            <person name="Chantry-Darmon C."/>
            <person name="Lopez-Roques C."/>
            <person name="Bouchez O."/>
            <person name="Berard A."/>
            <person name="Debelle F."/>
            <person name="Munos S."/>
            <person name="Bendahmane A."/>
            <person name="Berges H."/>
            <person name="Niebel A."/>
            <person name="Buitink J."/>
            <person name="Frugier F."/>
            <person name="Benhamed M."/>
            <person name="Crespi M."/>
            <person name="Gouzy J."/>
            <person name="Gamas P."/>
        </authorList>
    </citation>
    <scope>NUCLEOTIDE SEQUENCE [LARGE SCALE GENOMIC DNA]</scope>
    <source>
        <strain evidence="7">cv. Jemalong A17</strain>
    </source>
</reference>
<protein>
    <submittedName>
        <fullName evidence="1">Embryo-specific 3</fullName>
    </submittedName>
    <submittedName>
        <fullName evidence="3">Embryo-specific protein</fullName>
    </submittedName>
    <submittedName>
        <fullName evidence="4">Putative PLAT/LH2 domain-containing protein</fullName>
    </submittedName>
</protein>
<evidence type="ECO:0000313" key="5">
    <source>
        <dbReference type="EnsemblPlants" id="KEH39593"/>
    </source>
</evidence>
<dbReference type="Proteomes" id="UP000002051">
    <property type="component" value="Chromosome 2"/>
</dbReference>
<dbReference type="ProMEX" id="Q2HVX2"/>
<reference evidence="1" key="2">
    <citation type="submission" date="2007-03" db="EMBL/GenBank/DDBJ databases">
        <authorList>
            <consortium name="The International Medicago Genome Annotation Group"/>
        </authorList>
    </citation>
    <scope>NUCLEOTIDE SEQUENCE</scope>
</reference>
<dbReference type="OrthoDB" id="1920702at2759"/>
<dbReference type="PaxDb" id="3880-AES68106"/>
<evidence type="ECO:0000313" key="1">
    <source>
        <dbReference type="EMBL" id="ABD28388.1"/>
    </source>
</evidence>
<gene>
    <name evidence="5" type="primary">25487948</name>
    <name evidence="3" type="ordered locus">MTR_2g103303</name>
    <name evidence="1" type="ORF">MtrDRAFT_AC148340g4v2</name>
    <name evidence="4" type="ORF">MtrunA17_Chr2g0332661</name>
</gene>
<dbReference type="Pfam" id="PF06232">
    <property type="entry name" value="ATS3"/>
    <property type="match status" value="1"/>
</dbReference>
<evidence type="ECO:0000313" key="4">
    <source>
        <dbReference type="EMBL" id="RHN76485.1"/>
    </source>
</evidence>
<dbReference type="EMBL" id="BT136433">
    <property type="protein sequence ID" value="AFK36228.1"/>
    <property type="molecule type" value="mRNA"/>
</dbReference>
<dbReference type="InterPro" id="IPR010417">
    <property type="entry name" value="Embryo-specific_ATS3"/>
</dbReference>
<dbReference type="SUPFAM" id="SSF49723">
    <property type="entry name" value="Lipase/lipooxygenase domain (PLAT/LH2 domain)"/>
    <property type="match status" value="1"/>
</dbReference>
<evidence type="ECO:0000313" key="6">
    <source>
        <dbReference type="Proteomes" id="UP000002051"/>
    </source>
</evidence>
<evidence type="ECO:0000313" key="3">
    <source>
        <dbReference type="EMBL" id="KEH39593.1"/>
    </source>
</evidence>
<dbReference type="ExpressionAtlas" id="Q2HVX2">
    <property type="expression patterns" value="differential"/>
</dbReference>
<dbReference type="HOGENOM" id="CLU_102727_2_0_1"/>
<dbReference type="InterPro" id="IPR036392">
    <property type="entry name" value="PLAT/LH2_dom_sf"/>
</dbReference>
<proteinExistence type="evidence at transcript level"/>
<name>Q2HVX2_MEDTR</name>
<reference evidence="3 6" key="3">
    <citation type="journal article" date="2011" name="Nature">
        <title>The Medicago genome provides insight into the evolution of rhizobial symbioses.</title>
        <authorList>
            <person name="Young N.D."/>
            <person name="Debelle F."/>
            <person name="Oldroyd G.E."/>
            <person name="Geurts R."/>
            <person name="Cannon S.B."/>
            <person name="Udvardi M.K."/>
            <person name="Benedito V.A."/>
            <person name="Mayer K.F."/>
            <person name="Gouzy J."/>
            <person name="Schoof H."/>
            <person name="Van de Peer Y."/>
            <person name="Proost S."/>
            <person name="Cook D.R."/>
            <person name="Meyers B.C."/>
            <person name="Spannagl M."/>
            <person name="Cheung F."/>
            <person name="De Mita S."/>
            <person name="Krishnakumar V."/>
            <person name="Gundlach H."/>
            <person name="Zhou S."/>
            <person name="Mudge J."/>
            <person name="Bharti A.K."/>
            <person name="Murray J.D."/>
            <person name="Naoumkina M.A."/>
            <person name="Rosen B."/>
            <person name="Silverstein K.A."/>
            <person name="Tang H."/>
            <person name="Rombauts S."/>
            <person name="Zhao P.X."/>
            <person name="Zhou P."/>
            <person name="Barbe V."/>
            <person name="Bardou P."/>
            <person name="Bechner M."/>
            <person name="Bellec A."/>
            <person name="Berger A."/>
            <person name="Berges H."/>
            <person name="Bidwell S."/>
            <person name="Bisseling T."/>
            <person name="Choisne N."/>
            <person name="Couloux A."/>
            <person name="Denny R."/>
            <person name="Deshpande S."/>
            <person name="Dai X."/>
            <person name="Doyle J.J."/>
            <person name="Dudez A.M."/>
            <person name="Farmer A.D."/>
            <person name="Fouteau S."/>
            <person name="Franken C."/>
            <person name="Gibelin C."/>
            <person name="Gish J."/>
            <person name="Goldstein S."/>
            <person name="Gonzalez A.J."/>
            <person name="Green P.J."/>
            <person name="Hallab A."/>
            <person name="Hartog M."/>
            <person name="Hua A."/>
            <person name="Humphray S.J."/>
            <person name="Jeong D.H."/>
            <person name="Jing Y."/>
            <person name="Jocker A."/>
            <person name="Kenton S.M."/>
            <person name="Kim D.J."/>
            <person name="Klee K."/>
            <person name="Lai H."/>
            <person name="Lang C."/>
            <person name="Lin S."/>
            <person name="Macmil S.L."/>
            <person name="Magdelenat G."/>
            <person name="Matthews L."/>
            <person name="McCorrison J."/>
            <person name="Monaghan E.L."/>
            <person name="Mun J.H."/>
            <person name="Najar F.Z."/>
            <person name="Nicholson C."/>
            <person name="Noirot C."/>
            <person name="O'Bleness M."/>
            <person name="Paule C.R."/>
            <person name="Poulain J."/>
            <person name="Prion F."/>
            <person name="Qin B."/>
            <person name="Qu C."/>
            <person name="Retzel E.F."/>
            <person name="Riddle C."/>
            <person name="Sallet E."/>
            <person name="Samain S."/>
            <person name="Samson N."/>
            <person name="Sanders I."/>
            <person name="Saurat O."/>
            <person name="Scarpelli C."/>
            <person name="Schiex T."/>
            <person name="Segurens B."/>
            <person name="Severin A.J."/>
            <person name="Sherrier D.J."/>
            <person name="Shi R."/>
            <person name="Sims S."/>
            <person name="Singer S.R."/>
            <person name="Sinharoy S."/>
            <person name="Sterck L."/>
            <person name="Viollet A."/>
            <person name="Wang B.B."/>
            <person name="Wang K."/>
            <person name="Wang M."/>
            <person name="Wang X."/>
            <person name="Warfsmann J."/>
            <person name="Weissenbach J."/>
            <person name="White D.D."/>
            <person name="White J.D."/>
            <person name="Wiley G.B."/>
            <person name="Wincker P."/>
            <person name="Xing Y."/>
            <person name="Yang L."/>
            <person name="Yao Z."/>
            <person name="Ying F."/>
            <person name="Zhai J."/>
            <person name="Zhou L."/>
            <person name="Zuber A."/>
            <person name="Denarie J."/>
            <person name="Dixon R.A."/>
            <person name="May G.D."/>
            <person name="Schwartz D.C."/>
            <person name="Rogers J."/>
            <person name="Quetier F."/>
            <person name="Town C.D."/>
            <person name="Roe B.A."/>
        </authorList>
    </citation>
    <scope>NUCLEOTIDE SEQUENCE [LARGE SCALE GENOMIC DNA]</scope>
    <source>
        <strain evidence="3">A17</strain>
        <strain evidence="5 6">cv. Jemalong A17</strain>
    </source>
</reference>
<organism evidence="1">
    <name type="scientific">Medicago truncatula</name>
    <name type="common">Barrel medic</name>
    <name type="synonym">Medicago tribuloides</name>
    <dbReference type="NCBI Taxonomy" id="3880"/>
    <lineage>
        <taxon>Eukaryota</taxon>
        <taxon>Viridiplantae</taxon>
        <taxon>Streptophyta</taxon>
        <taxon>Embryophyta</taxon>
        <taxon>Tracheophyta</taxon>
        <taxon>Spermatophyta</taxon>
        <taxon>Magnoliopsida</taxon>
        <taxon>eudicotyledons</taxon>
        <taxon>Gunneridae</taxon>
        <taxon>Pentapetalae</taxon>
        <taxon>rosids</taxon>
        <taxon>fabids</taxon>
        <taxon>Fabales</taxon>
        <taxon>Fabaceae</taxon>
        <taxon>Papilionoideae</taxon>
        <taxon>50 kb inversion clade</taxon>
        <taxon>NPAAA clade</taxon>
        <taxon>Hologalegina</taxon>
        <taxon>IRL clade</taxon>
        <taxon>Trifolieae</taxon>
        <taxon>Medicago</taxon>
    </lineage>
</organism>
<sequence length="169" mass="18898">MKTLLTLIFTFSIIIIIIVAFTHATPTLIIRTQPQMNQSSMLIHTQQQNETKRSGNCDYKVTIATSCKSPLSTKDEISILFGDADGSEVYVPRLDDPDSGTTFEQCTTMDFEILGPCIGKICKMYLFRNGTDGWIPETVIAYHHDNPPVTFKYNIDIPKDSGYGFNNCG</sequence>
<reference evidence="3 6" key="5">
    <citation type="journal article" date="2014" name="BMC Genomics">
        <title>An improved genome release (version Mt4.0) for the model legume Medicago truncatula.</title>
        <authorList>
            <person name="Tang H."/>
            <person name="Krishnakumar V."/>
            <person name="Bidwell S."/>
            <person name="Rosen B."/>
            <person name="Chan A."/>
            <person name="Zhou S."/>
            <person name="Gentzbittel L."/>
            <person name="Childs K.L."/>
            <person name="Yandell M."/>
            <person name="Gundlach H."/>
            <person name="Mayer K.F."/>
            <person name="Schwartz D.C."/>
            <person name="Town C.D."/>
        </authorList>
    </citation>
    <scope>GENOME REANNOTATION</scope>
    <source>
        <strain evidence="3">A17</strain>
        <strain evidence="5 6">cv. Jemalong A17</strain>
    </source>
</reference>
<dbReference type="Proteomes" id="UP000265566">
    <property type="component" value="Chromosome 2"/>
</dbReference>
<dbReference type="Gene3D" id="2.60.60.20">
    <property type="entry name" value="PLAT/LH2 domain"/>
    <property type="match status" value="1"/>
</dbReference>
<dbReference type="EnsemblPlants" id="KEH39593">
    <property type="protein sequence ID" value="KEH39593"/>
    <property type="gene ID" value="MTR_2g103303"/>
</dbReference>
<dbReference type="STRING" id="3880.Q2HVX2"/>
<reference evidence="2" key="4">
    <citation type="submission" date="2012-05" db="EMBL/GenBank/DDBJ databases">
        <authorList>
            <person name="Krishnakumar V."/>
            <person name="Cheung F."/>
            <person name="Xiao Y."/>
            <person name="Chan A."/>
            <person name="Moskal W.A."/>
            <person name="Town C.D."/>
        </authorList>
    </citation>
    <scope>NUCLEOTIDE SEQUENCE</scope>
</reference>
<reference evidence="1" key="1">
    <citation type="submission" date="2004-05" db="EMBL/GenBank/DDBJ databases">
        <authorList>
            <person name="Town C.D."/>
        </authorList>
    </citation>
    <scope>NUCLEOTIDE SEQUENCE</scope>
</reference>
<dbReference type="KEGG" id="mtr:25487948"/>
<evidence type="ECO:0000313" key="2">
    <source>
        <dbReference type="EMBL" id="AFK36228.1"/>
    </source>
</evidence>
<dbReference type="PANTHER" id="PTHR31718">
    <property type="entry name" value="PLAT DOMAIN-CONTAINING PROTEIN"/>
    <property type="match status" value="1"/>
</dbReference>
<keyword evidence="6" id="KW-1185">Reference proteome</keyword>
<dbReference type="PANTHER" id="PTHR31718:SF31">
    <property type="entry name" value="OS01G0172800 PROTEIN"/>
    <property type="match status" value="1"/>
</dbReference>
<dbReference type="EMBL" id="CM001218">
    <property type="protein sequence ID" value="KEH39593.1"/>
    <property type="molecule type" value="Genomic_DNA"/>
</dbReference>
<dbReference type="Gramene" id="rna12818">
    <property type="protein sequence ID" value="RHN76485.1"/>
    <property type="gene ID" value="gene12818"/>
</dbReference>
<reference evidence="4" key="8">
    <citation type="journal article" date="2018" name="Nat. Plants">
        <title>Whole-genome landscape of Medicago truncatula symbiotic genes.</title>
        <authorList>
            <person name="Pecrix Y."/>
            <person name="Gamas P."/>
            <person name="Carrere S."/>
        </authorList>
    </citation>
    <scope>NUCLEOTIDE SEQUENCE</scope>
    <source>
        <tissue evidence="4">Leaves</tissue>
    </source>
</reference>
<dbReference type="EMBL" id="AC148340">
    <property type="protein sequence ID" value="ABD28388.1"/>
    <property type="molecule type" value="Genomic_DNA"/>
</dbReference>